<dbReference type="Proteomes" id="UP000187035">
    <property type="component" value="Unassembled WGS sequence"/>
</dbReference>
<comment type="caution">
    <text evidence="1">The sequence shown here is derived from an EMBL/GenBank/DDBJ whole genome shotgun (WGS) entry which is preliminary data.</text>
</comment>
<dbReference type="AlphaFoldDB" id="A0A854ECI9"/>
<evidence type="ECO:0000313" key="2">
    <source>
        <dbReference type="Proteomes" id="UP000187035"/>
    </source>
</evidence>
<gene>
    <name evidence="1" type="ORF">BKH33_04900</name>
</gene>
<evidence type="ECO:0000313" key="1">
    <source>
        <dbReference type="EMBL" id="OMG37214.1"/>
    </source>
</evidence>
<organism evidence="1 2">
    <name type="scientific">Actinomyces naeslundii</name>
    <dbReference type="NCBI Taxonomy" id="1655"/>
    <lineage>
        <taxon>Bacteria</taxon>
        <taxon>Bacillati</taxon>
        <taxon>Actinomycetota</taxon>
        <taxon>Actinomycetes</taxon>
        <taxon>Actinomycetales</taxon>
        <taxon>Actinomycetaceae</taxon>
        <taxon>Actinomyces</taxon>
    </lineage>
</organism>
<proteinExistence type="predicted"/>
<name>A0A854ECI9_ACTNA</name>
<accession>A0A854ECI9</accession>
<sequence length="250" mass="25836">MPLGRITVSPIPARLSISTTLSTVAVSTISIILDWLATPVSIRTTTIADMFTPINRIAVSPVPTGFNVTPGTISVSTFGVRTVSIGIMSALTTLGRVIVGLVSTRLGIASSPVSTVLSRLTVTVNIRMTSLSVSGLASVLLVSGSVTITTSRLLTNVVHFVLAPDRLRMTAVRTVPNIRLLTFSAPAGIVAALGSTCVTVGSRYRLVGTSTRGIGCARPGLAMTGSLCRLTGISMRRIATSQIRTTGASG</sequence>
<reference evidence="1 2" key="1">
    <citation type="submission" date="2016-12" db="EMBL/GenBank/DDBJ databases">
        <title>Genomic comparison of strains in the 'Actinomyces naeslundii' group.</title>
        <authorList>
            <person name="Mughal S.R."/>
            <person name="Do T."/>
            <person name="Gilbert S.C."/>
            <person name="Witherden E.A."/>
            <person name="Didelot X."/>
            <person name="Beighton D."/>
        </authorList>
    </citation>
    <scope>NUCLEOTIDE SEQUENCE [LARGE SCALE GENOMIC DNA]</scope>
    <source>
        <strain evidence="1 2">NCTC 10301</strain>
    </source>
</reference>
<protein>
    <submittedName>
        <fullName evidence="1">Uncharacterized protein</fullName>
    </submittedName>
</protein>
<dbReference type="EMBL" id="MSRR01000009">
    <property type="protein sequence ID" value="OMG37214.1"/>
    <property type="molecule type" value="Genomic_DNA"/>
</dbReference>